<protein>
    <submittedName>
        <fullName evidence="3">2-iminobutanoate/2-iminopropanoate deaminase</fullName>
    </submittedName>
</protein>
<dbReference type="Gene3D" id="3.30.1330.40">
    <property type="entry name" value="RutC-like"/>
    <property type="match status" value="1"/>
</dbReference>
<dbReference type="Proteomes" id="UP000319712">
    <property type="component" value="Unassembled WGS sequence"/>
</dbReference>
<evidence type="ECO:0000256" key="2">
    <source>
        <dbReference type="SAM" id="MobiDB-lite"/>
    </source>
</evidence>
<dbReference type="SUPFAM" id="SSF55298">
    <property type="entry name" value="YjgF-like"/>
    <property type="match status" value="1"/>
</dbReference>
<feature type="compositionally biased region" description="Basic and acidic residues" evidence="2">
    <location>
        <begin position="8"/>
        <end position="17"/>
    </location>
</feature>
<gene>
    <name evidence="3" type="ORF">SAMN06264867_1244</name>
</gene>
<dbReference type="OrthoDB" id="371655at2157"/>
<comment type="similarity">
    <text evidence="1">Belongs to the RutC family.</text>
</comment>
<evidence type="ECO:0000313" key="3">
    <source>
        <dbReference type="EMBL" id="SMO92429.1"/>
    </source>
</evidence>
<dbReference type="PANTHER" id="PTHR11803:SF58">
    <property type="entry name" value="PROTEIN HMF1-RELATED"/>
    <property type="match status" value="1"/>
</dbReference>
<dbReference type="InterPro" id="IPR035959">
    <property type="entry name" value="RutC-like_sf"/>
</dbReference>
<sequence>MSQQIAAQDDRTDRENKISINESLSEESKRQRDSIDNVGAFGMRTGESDLIFFQGILPEINGTIRGSEPIDEQIEMCLDRLELMLENRNASLSDIMKVEIQLADAGAAAAVDSAYESRFDDVAFPPRSVVGVCSLPGGADVQLDVIAAEE</sequence>
<dbReference type="Pfam" id="PF01042">
    <property type="entry name" value="Ribonuc_L-PSP"/>
    <property type="match status" value="1"/>
</dbReference>
<name>A0A521F893_9EURY</name>
<keyword evidence="4" id="KW-1185">Reference proteome</keyword>
<dbReference type="InterPro" id="IPR006175">
    <property type="entry name" value="YjgF/YER057c/UK114"/>
</dbReference>
<evidence type="ECO:0000313" key="4">
    <source>
        <dbReference type="Proteomes" id="UP000319712"/>
    </source>
</evidence>
<dbReference type="AlphaFoldDB" id="A0A521F893"/>
<feature type="region of interest" description="Disordered" evidence="2">
    <location>
        <begin position="1"/>
        <end position="31"/>
    </location>
</feature>
<evidence type="ECO:0000256" key="1">
    <source>
        <dbReference type="ARBA" id="ARBA00010552"/>
    </source>
</evidence>
<organism evidence="3 4">
    <name type="scientific">Halorubrum cibi</name>
    <dbReference type="NCBI Taxonomy" id="413815"/>
    <lineage>
        <taxon>Archaea</taxon>
        <taxon>Methanobacteriati</taxon>
        <taxon>Methanobacteriota</taxon>
        <taxon>Stenosarchaea group</taxon>
        <taxon>Halobacteria</taxon>
        <taxon>Halobacteriales</taxon>
        <taxon>Haloferacaceae</taxon>
        <taxon>Halorubrum</taxon>
    </lineage>
</organism>
<accession>A0A521F893</accession>
<reference evidence="3 4" key="1">
    <citation type="submission" date="2017-05" db="EMBL/GenBank/DDBJ databases">
        <authorList>
            <person name="Varghese N."/>
            <person name="Submissions S."/>
        </authorList>
    </citation>
    <scope>NUCLEOTIDE SEQUENCE [LARGE SCALE GENOMIC DNA]</scope>
    <source>
        <strain evidence="3 4">DSM 19504</strain>
    </source>
</reference>
<dbReference type="CDD" id="cd00448">
    <property type="entry name" value="YjgF_YER057c_UK114_family"/>
    <property type="match status" value="1"/>
</dbReference>
<dbReference type="RefSeq" id="WP_128906802.1">
    <property type="nucleotide sequence ID" value="NZ_FXTD01000024.1"/>
</dbReference>
<dbReference type="PANTHER" id="PTHR11803">
    <property type="entry name" value="2-IMINOBUTANOATE/2-IMINOPROPANOATE DEAMINASE RIDA"/>
    <property type="match status" value="1"/>
</dbReference>
<proteinExistence type="inferred from homology"/>
<dbReference type="EMBL" id="FXTD01000024">
    <property type="protein sequence ID" value="SMO92429.1"/>
    <property type="molecule type" value="Genomic_DNA"/>
</dbReference>
<dbReference type="GO" id="GO:0005829">
    <property type="term" value="C:cytosol"/>
    <property type="evidence" value="ECO:0007669"/>
    <property type="project" value="TreeGrafter"/>
</dbReference>
<dbReference type="GO" id="GO:0019239">
    <property type="term" value="F:deaminase activity"/>
    <property type="evidence" value="ECO:0007669"/>
    <property type="project" value="TreeGrafter"/>
</dbReference>